<evidence type="ECO:0008006" key="3">
    <source>
        <dbReference type="Google" id="ProtNLM"/>
    </source>
</evidence>
<proteinExistence type="predicted"/>
<dbReference type="PANTHER" id="PTHR46830">
    <property type="entry name" value="TRANSFERASE, PUTATIVE-RELATED"/>
    <property type="match status" value="1"/>
</dbReference>
<evidence type="ECO:0000256" key="1">
    <source>
        <dbReference type="SAM" id="Phobius"/>
    </source>
</evidence>
<reference evidence="2" key="1">
    <citation type="submission" date="2020-11" db="EMBL/GenBank/DDBJ databases">
        <authorList>
            <person name="Tran Van P."/>
        </authorList>
    </citation>
    <scope>NUCLEOTIDE SEQUENCE</scope>
</reference>
<dbReference type="AlphaFoldDB" id="A0A7R9AUF5"/>
<gene>
    <name evidence="2" type="ORF">TSIB3V08_LOCUS4657</name>
</gene>
<evidence type="ECO:0000313" key="2">
    <source>
        <dbReference type="EMBL" id="CAD7260476.1"/>
    </source>
</evidence>
<dbReference type="EMBL" id="OC001695">
    <property type="protein sequence ID" value="CAD7260476.1"/>
    <property type="molecule type" value="Genomic_DNA"/>
</dbReference>
<sequence length="309" mass="35904">MKLHRSLRWGRVAAFIVFVTVWLYILHQFLQAYKLSTVSTGFVNGSGSAAPVVQCPERLIIHCDTNITGYYWSVLSSLPASNTSLELKYMAKPTHVFGQPLSSVFHASDVERILLLMEWGGIFLDTDMLVLRSLDTFRHYEMVVGWPPDQFMGTQILIAHKDARFLPMWLDGYRRYHPTDWYYNAGQWPTEQLLKKQPELVHRVPYTFGVDNFSAMLYGVTRWQRWRTMHTIHLLSRHPPAPQNLDEDFVRHYRSPFGEIARWLLYKLEPKVNFPQRSQSKFLRSSSLVTRISLKQGQTGQLLLARASG</sequence>
<dbReference type="Gene3D" id="3.90.550.20">
    <property type="match status" value="1"/>
</dbReference>
<dbReference type="Pfam" id="PF04488">
    <property type="entry name" value="Gly_transf_sug"/>
    <property type="match status" value="1"/>
</dbReference>
<accession>A0A7R9AUF5</accession>
<protein>
    <recommendedName>
        <fullName evidence="3">Alpha-1,4-N-acetylglucosaminyltransferase</fullName>
    </recommendedName>
</protein>
<keyword evidence="1" id="KW-0812">Transmembrane</keyword>
<dbReference type="InterPro" id="IPR007577">
    <property type="entry name" value="GlycoTrfase_DXD_sugar-bd_CS"/>
</dbReference>
<name>A0A7R9AUF5_TIMSH</name>
<feature type="transmembrane region" description="Helical" evidence="1">
    <location>
        <begin position="12"/>
        <end position="30"/>
    </location>
</feature>
<dbReference type="InterPro" id="IPR029044">
    <property type="entry name" value="Nucleotide-diphossugar_trans"/>
</dbReference>
<keyword evidence="1" id="KW-1133">Transmembrane helix</keyword>
<dbReference type="PANTHER" id="PTHR46830:SF1">
    <property type="entry name" value="ALPHA-1,4-N-ACETYLGLUCOSAMINYLTRANSFERASE"/>
    <property type="match status" value="1"/>
</dbReference>
<organism evidence="2">
    <name type="scientific">Timema shepardi</name>
    <name type="common">Walking stick</name>
    <dbReference type="NCBI Taxonomy" id="629360"/>
    <lineage>
        <taxon>Eukaryota</taxon>
        <taxon>Metazoa</taxon>
        <taxon>Ecdysozoa</taxon>
        <taxon>Arthropoda</taxon>
        <taxon>Hexapoda</taxon>
        <taxon>Insecta</taxon>
        <taxon>Pterygota</taxon>
        <taxon>Neoptera</taxon>
        <taxon>Polyneoptera</taxon>
        <taxon>Phasmatodea</taxon>
        <taxon>Timematodea</taxon>
        <taxon>Timematoidea</taxon>
        <taxon>Timematidae</taxon>
        <taxon>Timema</taxon>
    </lineage>
</organism>
<dbReference type="SUPFAM" id="SSF53448">
    <property type="entry name" value="Nucleotide-diphospho-sugar transferases"/>
    <property type="match status" value="1"/>
</dbReference>
<keyword evidence="1" id="KW-0472">Membrane</keyword>